<name>A0AA38G3X3_TAXCH</name>
<evidence type="ECO:0000256" key="2">
    <source>
        <dbReference type="PROSITE-ProRule" id="PRU00708"/>
    </source>
</evidence>
<dbReference type="Proteomes" id="UP000824469">
    <property type="component" value="Unassembled WGS sequence"/>
</dbReference>
<dbReference type="PANTHER" id="PTHR24015">
    <property type="entry name" value="OS07G0578800 PROTEIN-RELATED"/>
    <property type="match status" value="1"/>
</dbReference>
<evidence type="ECO:0000256" key="1">
    <source>
        <dbReference type="ARBA" id="ARBA00022737"/>
    </source>
</evidence>
<dbReference type="OMA" id="CAIINAY"/>
<feature type="repeat" description="PPR" evidence="2">
    <location>
        <begin position="369"/>
        <end position="403"/>
    </location>
</feature>
<dbReference type="GO" id="GO:0009451">
    <property type="term" value="P:RNA modification"/>
    <property type="evidence" value="ECO:0007669"/>
    <property type="project" value="InterPro"/>
</dbReference>
<dbReference type="PROSITE" id="PS51375">
    <property type="entry name" value="PPR"/>
    <property type="match status" value="5"/>
</dbReference>
<dbReference type="FunFam" id="1.25.40.10:FF:000393">
    <property type="entry name" value="Pentatricopeptide repeat-containing protein At1g20230"/>
    <property type="match status" value="1"/>
</dbReference>
<dbReference type="EMBL" id="JAHRHJ020000005">
    <property type="protein sequence ID" value="KAH9314788.1"/>
    <property type="molecule type" value="Genomic_DNA"/>
</dbReference>
<feature type="repeat" description="PPR" evidence="2">
    <location>
        <begin position="202"/>
        <end position="232"/>
    </location>
</feature>
<evidence type="ECO:0000313" key="4">
    <source>
        <dbReference type="Proteomes" id="UP000824469"/>
    </source>
</evidence>
<dbReference type="Pfam" id="PF01535">
    <property type="entry name" value="PPR"/>
    <property type="match status" value="2"/>
</dbReference>
<dbReference type="Gene3D" id="1.25.40.10">
    <property type="entry name" value="Tetratricopeptide repeat domain"/>
    <property type="match status" value="4"/>
</dbReference>
<feature type="repeat" description="PPR" evidence="2">
    <location>
        <begin position="334"/>
        <end position="368"/>
    </location>
</feature>
<feature type="non-terminal residue" evidence="3">
    <location>
        <position position="486"/>
    </location>
</feature>
<dbReference type="AlphaFoldDB" id="A0AA38G3X3"/>
<accession>A0AA38G3X3</accession>
<dbReference type="GO" id="GO:0003723">
    <property type="term" value="F:RNA binding"/>
    <property type="evidence" value="ECO:0007669"/>
    <property type="project" value="InterPro"/>
</dbReference>
<protein>
    <recommendedName>
        <fullName evidence="5">Pentatricopeptide repeat-containing protein</fullName>
    </recommendedName>
</protein>
<gene>
    <name evidence="3" type="ORF">KI387_023415</name>
</gene>
<dbReference type="Pfam" id="PF13041">
    <property type="entry name" value="PPR_2"/>
    <property type="match status" value="3"/>
</dbReference>
<feature type="repeat" description="PPR" evidence="2">
    <location>
        <begin position="132"/>
        <end position="166"/>
    </location>
</feature>
<dbReference type="FunFam" id="1.25.40.10:FF:000073">
    <property type="entry name" value="Pentatricopeptide repeat-containing protein chloroplastic"/>
    <property type="match status" value="1"/>
</dbReference>
<dbReference type="SUPFAM" id="SSF48452">
    <property type="entry name" value="TPR-like"/>
    <property type="match status" value="1"/>
</dbReference>
<dbReference type="InterPro" id="IPR011990">
    <property type="entry name" value="TPR-like_helical_dom_sf"/>
</dbReference>
<dbReference type="InterPro" id="IPR002885">
    <property type="entry name" value="PPR_rpt"/>
</dbReference>
<organism evidence="3 4">
    <name type="scientific">Taxus chinensis</name>
    <name type="common">Chinese yew</name>
    <name type="synonym">Taxus wallichiana var. chinensis</name>
    <dbReference type="NCBI Taxonomy" id="29808"/>
    <lineage>
        <taxon>Eukaryota</taxon>
        <taxon>Viridiplantae</taxon>
        <taxon>Streptophyta</taxon>
        <taxon>Embryophyta</taxon>
        <taxon>Tracheophyta</taxon>
        <taxon>Spermatophyta</taxon>
        <taxon>Pinopsida</taxon>
        <taxon>Pinidae</taxon>
        <taxon>Conifers II</taxon>
        <taxon>Cupressales</taxon>
        <taxon>Taxaceae</taxon>
        <taxon>Taxus</taxon>
    </lineage>
</organism>
<proteinExistence type="predicted"/>
<evidence type="ECO:0000313" key="3">
    <source>
        <dbReference type="EMBL" id="KAH9314788.1"/>
    </source>
</evidence>
<dbReference type="FunFam" id="1.25.40.10:FF:000436">
    <property type="entry name" value="Pentatricopeptide repeat-containing protein At5g39350 family"/>
    <property type="match status" value="1"/>
</dbReference>
<dbReference type="NCBIfam" id="TIGR00756">
    <property type="entry name" value="PPR"/>
    <property type="match status" value="5"/>
</dbReference>
<comment type="caution">
    <text evidence="3">The sequence shown here is derived from an EMBL/GenBank/DDBJ whole genome shotgun (WGS) entry which is preliminary data.</text>
</comment>
<evidence type="ECO:0008006" key="5">
    <source>
        <dbReference type="Google" id="ProtNLM"/>
    </source>
</evidence>
<reference evidence="3 4" key="1">
    <citation type="journal article" date="2021" name="Nat. Plants">
        <title>The Taxus genome provides insights into paclitaxel biosynthesis.</title>
        <authorList>
            <person name="Xiong X."/>
            <person name="Gou J."/>
            <person name="Liao Q."/>
            <person name="Li Y."/>
            <person name="Zhou Q."/>
            <person name="Bi G."/>
            <person name="Li C."/>
            <person name="Du R."/>
            <person name="Wang X."/>
            <person name="Sun T."/>
            <person name="Guo L."/>
            <person name="Liang H."/>
            <person name="Lu P."/>
            <person name="Wu Y."/>
            <person name="Zhang Z."/>
            <person name="Ro D.K."/>
            <person name="Shang Y."/>
            <person name="Huang S."/>
            <person name="Yan J."/>
        </authorList>
    </citation>
    <scope>NUCLEOTIDE SEQUENCE [LARGE SCALE GENOMIC DNA]</scope>
    <source>
        <strain evidence="3">Ta-2019</strain>
    </source>
</reference>
<keyword evidence="4" id="KW-1185">Reference proteome</keyword>
<keyword evidence="1" id="KW-0677">Repeat</keyword>
<feature type="repeat" description="PPR" evidence="2">
    <location>
        <begin position="233"/>
        <end position="267"/>
    </location>
</feature>
<dbReference type="PANTHER" id="PTHR24015:SF548">
    <property type="entry name" value="OS08G0340900 PROTEIN"/>
    <property type="match status" value="1"/>
</dbReference>
<dbReference type="InterPro" id="IPR046960">
    <property type="entry name" value="PPR_At4g14850-like_plant"/>
</dbReference>
<sequence>MNIRLRPFTRRIATMPLKSPPILADKLKENHNILNAIDNTIIKMCTEGQLREALVILQNTIHPLHYETYASLLQSCALFKTLRAGKKLHSLIITSGLGCHEFVSIKLCGMYCRCQSLEDARQVFDKMAHRRKPILWNVIIRGYARRGFYAQALELYNEMQDEGISPDTFTFACALMACASLSDLKQGRDIHDCIISRQLESDIYVGNALVAMYAKCGSLEKALELFDNMSQRDVVSWNSIISAYAQYGRPEDAMKFLSKMYLAGMKPEIITIVSVLPACGNMEALQNGKEIHGFIIKMGYEADDSVGNSLLSMYAKCGCLEDAQEIFETVSLMEVVSWNAMITGYGQNGHYDVALKLLDQMVFTGLKPNVITWSAIIRASAQNGYPEKAFEFYGKMQMEGVEPDCVTLVSVLGACSQLECQEKGKAIHGYVRANGFDSETMVGNALISMYGKCAEIESSRLVFDKMYERDAISWSAMIAAYVQRGH</sequence>